<evidence type="ECO:0000313" key="3">
    <source>
        <dbReference type="Proteomes" id="UP000189670"/>
    </source>
</evidence>
<protein>
    <recommendedName>
        <fullName evidence="1">DUF4178 domain-containing protein</fullName>
    </recommendedName>
</protein>
<accession>A0A1V1PEI2</accession>
<evidence type="ECO:0000313" key="2">
    <source>
        <dbReference type="EMBL" id="ETR73312.1"/>
    </source>
</evidence>
<evidence type="ECO:0000259" key="1">
    <source>
        <dbReference type="Pfam" id="PF13785"/>
    </source>
</evidence>
<gene>
    <name evidence="2" type="ORF">OMM_07014</name>
</gene>
<dbReference type="Proteomes" id="UP000189670">
    <property type="component" value="Unassembled WGS sequence"/>
</dbReference>
<dbReference type="EMBL" id="ATBP01000072">
    <property type="protein sequence ID" value="ETR73312.1"/>
    <property type="molecule type" value="Genomic_DNA"/>
</dbReference>
<dbReference type="AlphaFoldDB" id="A0A1V1PEI2"/>
<comment type="caution">
    <text evidence="2">The sequence shown here is derived from an EMBL/GenBank/DDBJ whole genome shotgun (WGS) entry which is preliminary data.</text>
</comment>
<reference evidence="3" key="1">
    <citation type="submission" date="2012-11" db="EMBL/GenBank/DDBJ databases">
        <authorList>
            <person name="Lucero-Rivera Y.E."/>
            <person name="Tovar-Ramirez D."/>
        </authorList>
    </citation>
    <scope>NUCLEOTIDE SEQUENCE [LARGE SCALE GENOMIC DNA]</scope>
    <source>
        <strain evidence="3">Araruama</strain>
    </source>
</reference>
<proteinExistence type="predicted"/>
<dbReference type="Pfam" id="PF13785">
    <property type="entry name" value="DUF4178"/>
    <property type="match status" value="1"/>
</dbReference>
<sequence>MERSVDDDETYIISRKIPFRKLDSSIRSHIKAHEDPPDEIVYDNKTYYLEESAGGYFYPGGKNESHELLSWTYEDDSGDHLLGIEQWGETDFSSWVGEPVEEYQFTNILPV</sequence>
<dbReference type="InterPro" id="IPR025235">
    <property type="entry name" value="DUF4178"/>
</dbReference>
<name>A0A1V1PEI2_9BACT</name>
<feature type="domain" description="DUF4178" evidence="1">
    <location>
        <begin position="7"/>
        <end position="101"/>
    </location>
</feature>
<organism evidence="2 3">
    <name type="scientific">Candidatus Magnetoglobus multicellularis str. Araruama</name>
    <dbReference type="NCBI Taxonomy" id="890399"/>
    <lineage>
        <taxon>Bacteria</taxon>
        <taxon>Pseudomonadati</taxon>
        <taxon>Thermodesulfobacteriota</taxon>
        <taxon>Desulfobacteria</taxon>
        <taxon>Desulfobacterales</taxon>
        <taxon>Desulfobacteraceae</taxon>
        <taxon>Candidatus Magnetoglobus</taxon>
    </lineage>
</organism>